<sequence>MACSGSLWRLQAFQYYKLRRNRAKEPKLWIVPALAWRIKHGIASSWPILSSRAPGPLELEDEMSAHKGSLESTSFRGRVETVYE</sequence>
<name>A0A2L2T4P6_9HYPO</name>
<keyword evidence="2" id="KW-1185">Reference proteome</keyword>
<dbReference type="AlphaFoldDB" id="A0A2L2T4P6"/>
<reference evidence="2" key="1">
    <citation type="submission" date="2014-10" db="EMBL/GenBank/DDBJ databases">
        <authorList>
            <person name="King R."/>
        </authorList>
    </citation>
    <scope>NUCLEOTIDE SEQUENCE [LARGE SCALE GENOMIC DNA]</scope>
    <source>
        <strain evidence="2">A3/5</strain>
    </source>
</reference>
<evidence type="ECO:0000313" key="1">
    <source>
        <dbReference type="EMBL" id="CEI65764.1"/>
    </source>
</evidence>
<dbReference type="Proteomes" id="UP000245910">
    <property type="component" value="Chromosome I"/>
</dbReference>
<proteinExistence type="predicted"/>
<organism evidence="1 2">
    <name type="scientific">Fusarium venenatum</name>
    <dbReference type="NCBI Taxonomy" id="56646"/>
    <lineage>
        <taxon>Eukaryota</taxon>
        <taxon>Fungi</taxon>
        <taxon>Dikarya</taxon>
        <taxon>Ascomycota</taxon>
        <taxon>Pezizomycotina</taxon>
        <taxon>Sordariomycetes</taxon>
        <taxon>Hypocreomycetidae</taxon>
        <taxon>Hypocreales</taxon>
        <taxon>Nectriaceae</taxon>
        <taxon>Fusarium</taxon>
    </lineage>
</organism>
<accession>A0A2L2T4P6</accession>
<dbReference type="EMBL" id="LN649229">
    <property type="protein sequence ID" value="CEI65764.1"/>
    <property type="molecule type" value="Genomic_DNA"/>
</dbReference>
<evidence type="ECO:0000313" key="2">
    <source>
        <dbReference type="Proteomes" id="UP000245910"/>
    </source>
</evidence>
<protein>
    <submittedName>
        <fullName evidence="1">Uncharacterized protein</fullName>
    </submittedName>
</protein>